<dbReference type="InterPro" id="IPR002583">
    <property type="entry name" value="Ribosomal_bS20"/>
</dbReference>
<comment type="similarity">
    <text evidence="2 8">Belongs to the bacterial ribosomal protein bS20 family.</text>
</comment>
<dbReference type="PANTHER" id="PTHR33398">
    <property type="entry name" value="30S RIBOSOMAL PROTEIN S20"/>
    <property type="match status" value="1"/>
</dbReference>
<name>A0A445N3A7_9BACT</name>
<comment type="function">
    <text evidence="1 8">Binds directly to 16S ribosomal RNA.</text>
</comment>
<dbReference type="Gene3D" id="1.20.58.110">
    <property type="entry name" value="Ribosomal protein S20"/>
    <property type="match status" value="1"/>
</dbReference>
<dbReference type="InterPro" id="IPR036510">
    <property type="entry name" value="Ribosomal_bS20_sf"/>
</dbReference>
<feature type="region of interest" description="Disordered" evidence="9">
    <location>
        <begin position="1"/>
        <end position="28"/>
    </location>
</feature>
<evidence type="ECO:0000256" key="4">
    <source>
        <dbReference type="ARBA" id="ARBA00022884"/>
    </source>
</evidence>
<dbReference type="HAMAP" id="MF_00500">
    <property type="entry name" value="Ribosomal_bS20"/>
    <property type="match status" value="1"/>
</dbReference>
<accession>A0A445N3A7</accession>
<protein>
    <recommendedName>
        <fullName evidence="7 8">Small ribosomal subunit protein bS20</fullName>
    </recommendedName>
</protein>
<organism evidence="10">
    <name type="scientific">uncultured Desulfobacterium sp</name>
    <dbReference type="NCBI Taxonomy" id="201089"/>
    <lineage>
        <taxon>Bacteria</taxon>
        <taxon>Pseudomonadati</taxon>
        <taxon>Thermodesulfobacteriota</taxon>
        <taxon>Desulfobacteria</taxon>
        <taxon>Desulfobacterales</taxon>
        <taxon>Desulfobacteriaceae</taxon>
        <taxon>Desulfobacterium</taxon>
        <taxon>environmental samples</taxon>
    </lineage>
</organism>
<dbReference type="GO" id="GO:0003735">
    <property type="term" value="F:structural constituent of ribosome"/>
    <property type="evidence" value="ECO:0007669"/>
    <property type="project" value="InterPro"/>
</dbReference>
<dbReference type="SUPFAM" id="SSF46992">
    <property type="entry name" value="Ribosomal protein S20"/>
    <property type="match status" value="1"/>
</dbReference>
<keyword evidence="6 8" id="KW-0687">Ribonucleoprotein</keyword>
<keyword evidence="5 8" id="KW-0689">Ribosomal protein</keyword>
<gene>
    <name evidence="8 10" type="primary">rpsT</name>
    <name evidence="10" type="ORF">PITCH_A850003</name>
</gene>
<evidence type="ECO:0000256" key="8">
    <source>
        <dbReference type="HAMAP-Rule" id="MF_00500"/>
    </source>
</evidence>
<dbReference type="GO" id="GO:0015935">
    <property type="term" value="C:small ribosomal subunit"/>
    <property type="evidence" value="ECO:0007669"/>
    <property type="project" value="TreeGrafter"/>
</dbReference>
<dbReference type="GO" id="GO:0005829">
    <property type="term" value="C:cytosol"/>
    <property type="evidence" value="ECO:0007669"/>
    <property type="project" value="TreeGrafter"/>
</dbReference>
<reference evidence="10" key="1">
    <citation type="submission" date="2018-01" db="EMBL/GenBank/DDBJ databases">
        <authorList>
            <person name="Regsiter A."/>
            <person name="William W."/>
        </authorList>
    </citation>
    <scope>NUCLEOTIDE SEQUENCE</scope>
    <source>
        <strain evidence="10">TRIP AH-1</strain>
    </source>
</reference>
<keyword evidence="3 8" id="KW-0699">rRNA-binding</keyword>
<dbReference type="FunFam" id="1.20.58.110:FF:000001">
    <property type="entry name" value="30S ribosomal protein S20"/>
    <property type="match status" value="1"/>
</dbReference>
<dbReference type="Pfam" id="PF01649">
    <property type="entry name" value="Ribosomal_S20p"/>
    <property type="match status" value="1"/>
</dbReference>
<evidence type="ECO:0000256" key="2">
    <source>
        <dbReference type="ARBA" id="ARBA00007634"/>
    </source>
</evidence>
<dbReference type="GO" id="GO:0006412">
    <property type="term" value="P:translation"/>
    <property type="evidence" value="ECO:0007669"/>
    <property type="project" value="UniProtKB-UniRule"/>
</dbReference>
<keyword evidence="4 8" id="KW-0694">RNA-binding</keyword>
<proteinExistence type="inferred from homology"/>
<dbReference type="AlphaFoldDB" id="A0A445N3A7"/>
<evidence type="ECO:0000256" key="5">
    <source>
        <dbReference type="ARBA" id="ARBA00022980"/>
    </source>
</evidence>
<sequence>MANHQSAIKRAKQNEVKRIRNKGYKTRARKAVREVRTAIEGNSVEQAQQTFKKAVSIIQKTASNGVIHKNQAARKVSRLARRLNQLASAAPAAAR</sequence>
<evidence type="ECO:0000256" key="7">
    <source>
        <dbReference type="ARBA" id="ARBA00035136"/>
    </source>
</evidence>
<dbReference type="NCBIfam" id="TIGR00029">
    <property type="entry name" value="S20"/>
    <property type="match status" value="1"/>
</dbReference>
<evidence type="ECO:0000256" key="9">
    <source>
        <dbReference type="SAM" id="MobiDB-lite"/>
    </source>
</evidence>
<evidence type="ECO:0000256" key="1">
    <source>
        <dbReference type="ARBA" id="ARBA00003134"/>
    </source>
</evidence>
<evidence type="ECO:0000256" key="3">
    <source>
        <dbReference type="ARBA" id="ARBA00022730"/>
    </source>
</evidence>
<dbReference type="GO" id="GO:0070181">
    <property type="term" value="F:small ribosomal subunit rRNA binding"/>
    <property type="evidence" value="ECO:0007669"/>
    <property type="project" value="TreeGrafter"/>
</dbReference>
<evidence type="ECO:0000313" key="10">
    <source>
        <dbReference type="EMBL" id="SPD76200.1"/>
    </source>
</evidence>
<feature type="compositionally biased region" description="Basic residues" evidence="9">
    <location>
        <begin position="19"/>
        <end position="28"/>
    </location>
</feature>
<dbReference type="EMBL" id="OJIN01000231">
    <property type="protein sequence ID" value="SPD76200.1"/>
    <property type="molecule type" value="Genomic_DNA"/>
</dbReference>
<evidence type="ECO:0000256" key="6">
    <source>
        <dbReference type="ARBA" id="ARBA00023274"/>
    </source>
</evidence>
<dbReference type="PANTHER" id="PTHR33398:SF1">
    <property type="entry name" value="SMALL RIBOSOMAL SUBUNIT PROTEIN BS20C"/>
    <property type="match status" value="1"/>
</dbReference>